<keyword evidence="2" id="KW-1185">Reference proteome</keyword>
<dbReference type="OrthoDB" id="5876637at2759"/>
<gene>
    <name evidence="1" type="primary">AVEN_2195_1</name>
    <name evidence="1" type="ORF">TNCT_500451</name>
</gene>
<comment type="caution">
    <text evidence="1">The sequence shown here is derived from an EMBL/GenBank/DDBJ whole genome shotgun (WGS) entry which is preliminary data.</text>
</comment>
<dbReference type="AlphaFoldDB" id="A0A8X6LRQ0"/>
<reference evidence="1" key="1">
    <citation type="submission" date="2020-07" db="EMBL/GenBank/DDBJ databases">
        <title>Multicomponent nature underlies the extraordinary mechanical properties of spider dragline silk.</title>
        <authorList>
            <person name="Kono N."/>
            <person name="Nakamura H."/>
            <person name="Mori M."/>
            <person name="Yoshida Y."/>
            <person name="Ohtoshi R."/>
            <person name="Malay A.D."/>
            <person name="Moran D.A.P."/>
            <person name="Tomita M."/>
            <person name="Numata K."/>
            <person name="Arakawa K."/>
        </authorList>
    </citation>
    <scope>NUCLEOTIDE SEQUENCE</scope>
</reference>
<dbReference type="PANTHER" id="PTHR21838">
    <property type="entry name" value="COILED-COIL DOMAIN-CONTAINING PROTEIN 137"/>
    <property type="match status" value="1"/>
</dbReference>
<name>A0A8X6LRQ0_TRICU</name>
<dbReference type="InterPro" id="IPR026680">
    <property type="entry name" value="CCDC137"/>
</dbReference>
<proteinExistence type="predicted"/>
<evidence type="ECO:0000313" key="2">
    <source>
        <dbReference type="Proteomes" id="UP000887116"/>
    </source>
</evidence>
<protein>
    <recommendedName>
        <fullName evidence="3">Coiled-coil domain-containing protein 137</fullName>
    </recommendedName>
</protein>
<organism evidence="1 2">
    <name type="scientific">Trichonephila clavata</name>
    <name type="common">Joro spider</name>
    <name type="synonym">Nephila clavata</name>
    <dbReference type="NCBI Taxonomy" id="2740835"/>
    <lineage>
        <taxon>Eukaryota</taxon>
        <taxon>Metazoa</taxon>
        <taxon>Ecdysozoa</taxon>
        <taxon>Arthropoda</taxon>
        <taxon>Chelicerata</taxon>
        <taxon>Arachnida</taxon>
        <taxon>Araneae</taxon>
        <taxon>Araneomorphae</taxon>
        <taxon>Entelegynae</taxon>
        <taxon>Araneoidea</taxon>
        <taxon>Nephilidae</taxon>
        <taxon>Trichonephila</taxon>
    </lineage>
</organism>
<evidence type="ECO:0000313" key="1">
    <source>
        <dbReference type="EMBL" id="GFR18232.1"/>
    </source>
</evidence>
<evidence type="ECO:0008006" key="3">
    <source>
        <dbReference type="Google" id="ProtNLM"/>
    </source>
</evidence>
<dbReference type="GO" id="GO:0005634">
    <property type="term" value="C:nucleus"/>
    <property type="evidence" value="ECO:0007669"/>
    <property type="project" value="TreeGrafter"/>
</dbReference>
<dbReference type="Proteomes" id="UP000887116">
    <property type="component" value="Unassembled WGS sequence"/>
</dbReference>
<dbReference type="EMBL" id="BMAO01017767">
    <property type="protein sequence ID" value="GFR18232.1"/>
    <property type="molecule type" value="Genomic_DNA"/>
</dbReference>
<sequence length="281" mass="33248">MGRRIPKSRKQKKLKFVDPCYKGPHINEKKNGKNLLPNDPPKCADEQKMSRNLEEFFDLKNKVKENKFKRRRRKKVQKDDFIIVKNHIVDIEQPGMEKKVKSLPAIVKQERFENEHQFFNRLQKMANQAIVEARIETKYNIELKNIDEEGNAEFVNASEEVKERKSNKRKKYAEKQKEKKLSKKFDNEFDLKKERVLFGEVASAPPVLRAKLKKAPEFNKAGKRQLFLKKMFPSITEPEEKNVAPLSKKLKNVQPEVKKNLEIERLRVVQLYRMMKSKKAS</sequence>
<accession>A0A8X6LRQ0</accession>
<dbReference type="PANTHER" id="PTHR21838:SF2">
    <property type="entry name" value="COILED-COIL DOMAIN-CONTAINING PROTEIN 137"/>
    <property type="match status" value="1"/>
</dbReference>